<dbReference type="PANTHER" id="PTHR30055">
    <property type="entry name" value="HTH-TYPE TRANSCRIPTIONAL REGULATOR RUTR"/>
    <property type="match status" value="1"/>
</dbReference>
<evidence type="ECO:0000313" key="5">
    <source>
        <dbReference type="Proteomes" id="UP000831684"/>
    </source>
</evidence>
<keyword evidence="4" id="KW-0614">Plasmid</keyword>
<proteinExistence type="predicted"/>
<dbReference type="GO" id="GO:0000976">
    <property type="term" value="F:transcription cis-regulatory region binding"/>
    <property type="evidence" value="ECO:0007669"/>
    <property type="project" value="TreeGrafter"/>
</dbReference>
<dbReference type="PROSITE" id="PS01081">
    <property type="entry name" value="HTH_TETR_1"/>
    <property type="match status" value="1"/>
</dbReference>
<sequence>MKKAASKTDSRRRLPPAERREKILSEAISVFAENGFESSTRELAQQLGITQPLLYRYFPNKESLIREVYRAVYLDRWNVEWDQLLCDRSRPLDERLRVFYGSYTDAIFAREWMRIYLFSGLKGADINRWYIGLLEERILQRIMKEYRHLVGLDDEIPPSAEELELAWAFHSGIFYAGVREHIYELPPVQDRQRMIANTVRLFHLGIQDFYAEQALAAVTPAALKKSPKHSALSKRKVPTR</sequence>
<reference evidence="4" key="1">
    <citation type="submission" date="2021-09" db="EMBL/GenBank/DDBJ databases">
        <title>Network and meta-omics reveal the key degrader and cooperation patterns in an efficient 1,4-dioxane-degrading microbial community.</title>
        <authorList>
            <person name="Dai C."/>
        </authorList>
    </citation>
    <scope>NUCLEOTIDE SEQUENCE</scope>
    <source>
        <strain evidence="4">ZM13</strain>
        <plasmid evidence="4">pA</plasmid>
    </source>
</reference>
<name>A0A9E6ZZR3_9HYPH</name>
<dbReference type="PANTHER" id="PTHR30055:SF181">
    <property type="entry name" value="BLR6905 PROTEIN"/>
    <property type="match status" value="1"/>
</dbReference>
<dbReference type="PRINTS" id="PR00455">
    <property type="entry name" value="HTHTETR"/>
</dbReference>
<dbReference type="KEGG" id="apol:K9D25_22100"/>
<dbReference type="Pfam" id="PF00440">
    <property type="entry name" value="TetR_N"/>
    <property type="match status" value="1"/>
</dbReference>
<accession>A0A9E6ZZR3</accession>
<dbReference type="Gene3D" id="1.10.357.10">
    <property type="entry name" value="Tetracycline Repressor, domain 2"/>
    <property type="match status" value="1"/>
</dbReference>
<dbReference type="RefSeq" id="WP_244451015.1">
    <property type="nucleotide sequence ID" value="NZ_CP083240.1"/>
</dbReference>
<dbReference type="InterPro" id="IPR009057">
    <property type="entry name" value="Homeodomain-like_sf"/>
</dbReference>
<evidence type="ECO:0000256" key="1">
    <source>
        <dbReference type="ARBA" id="ARBA00023125"/>
    </source>
</evidence>
<protein>
    <submittedName>
        <fullName evidence="4">TetR/AcrR family transcriptional regulator</fullName>
    </submittedName>
</protein>
<evidence type="ECO:0000259" key="3">
    <source>
        <dbReference type="PROSITE" id="PS50977"/>
    </source>
</evidence>
<feature type="domain" description="HTH tetR-type" evidence="3">
    <location>
        <begin position="17"/>
        <end position="76"/>
    </location>
</feature>
<evidence type="ECO:0000313" key="4">
    <source>
        <dbReference type="EMBL" id="UOK73336.1"/>
    </source>
</evidence>
<feature type="DNA-binding region" description="H-T-H motif" evidence="2">
    <location>
        <begin position="39"/>
        <end position="58"/>
    </location>
</feature>
<evidence type="ECO:0000256" key="2">
    <source>
        <dbReference type="PROSITE-ProRule" id="PRU00335"/>
    </source>
</evidence>
<dbReference type="InterPro" id="IPR050109">
    <property type="entry name" value="HTH-type_TetR-like_transc_reg"/>
</dbReference>
<keyword evidence="1 2" id="KW-0238">DNA-binding</keyword>
<dbReference type="PROSITE" id="PS50977">
    <property type="entry name" value="HTH_TETR_2"/>
    <property type="match status" value="1"/>
</dbReference>
<dbReference type="GO" id="GO:0003700">
    <property type="term" value="F:DNA-binding transcription factor activity"/>
    <property type="evidence" value="ECO:0007669"/>
    <property type="project" value="TreeGrafter"/>
</dbReference>
<dbReference type="InterPro" id="IPR023772">
    <property type="entry name" value="DNA-bd_HTH_TetR-type_CS"/>
</dbReference>
<gene>
    <name evidence="4" type="ORF">K9D25_22100</name>
</gene>
<dbReference type="EMBL" id="CP083240">
    <property type="protein sequence ID" value="UOK73336.1"/>
    <property type="molecule type" value="Genomic_DNA"/>
</dbReference>
<dbReference type="InterPro" id="IPR001647">
    <property type="entry name" value="HTH_TetR"/>
</dbReference>
<dbReference type="AlphaFoldDB" id="A0A9E6ZZR3"/>
<dbReference type="SUPFAM" id="SSF46689">
    <property type="entry name" value="Homeodomain-like"/>
    <property type="match status" value="1"/>
</dbReference>
<organism evidence="4 5">
    <name type="scientific">Ancylobacter polymorphus</name>
    <dbReference type="NCBI Taxonomy" id="223390"/>
    <lineage>
        <taxon>Bacteria</taxon>
        <taxon>Pseudomonadati</taxon>
        <taxon>Pseudomonadota</taxon>
        <taxon>Alphaproteobacteria</taxon>
        <taxon>Hyphomicrobiales</taxon>
        <taxon>Xanthobacteraceae</taxon>
        <taxon>Ancylobacter</taxon>
    </lineage>
</organism>
<dbReference type="Proteomes" id="UP000831684">
    <property type="component" value="Plasmid pA"/>
</dbReference>
<geneLocation type="plasmid" evidence="4 5">
    <name>pA</name>
</geneLocation>